<dbReference type="Pfam" id="PF01471">
    <property type="entry name" value="PG_binding_1"/>
    <property type="match status" value="1"/>
</dbReference>
<comment type="caution">
    <text evidence="3">The sequence shown here is derived from an EMBL/GenBank/DDBJ whole genome shotgun (WGS) entry which is preliminary data.</text>
</comment>
<name>A0A2W5SZF7_9BACT</name>
<evidence type="ECO:0000313" key="4">
    <source>
        <dbReference type="Proteomes" id="UP000249061"/>
    </source>
</evidence>
<evidence type="ECO:0000259" key="1">
    <source>
        <dbReference type="Pfam" id="PF01471"/>
    </source>
</evidence>
<dbReference type="Gene3D" id="3.60.10.10">
    <property type="entry name" value="Endonuclease/exonuclease/phosphatase"/>
    <property type="match status" value="1"/>
</dbReference>
<dbReference type="InterPro" id="IPR002477">
    <property type="entry name" value="Peptidoglycan-bd-like"/>
</dbReference>
<dbReference type="Gene3D" id="1.10.101.10">
    <property type="entry name" value="PGBD-like superfamily/PGBD"/>
    <property type="match status" value="1"/>
</dbReference>
<accession>A0A2W5SZF7</accession>
<dbReference type="AlphaFoldDB" id="A0A2W5SZF7"/>
<protein>
    <recommendedName>
        <fullName evidence="5">Peptidoglycan binding-like domain-containing protein</fullName>
    </recommendedName>
</protein>
<dbReference type="InterPro" id="IPR036691">
    <property type="entry name" value="Endo/exonu/phosph_ase_sf"/>
</dbReference>
<reference evidence="3 4" key="1">
    <citation type="submission" date="2017-08" db="EMBL/GenBank/DDBJ databases">
        <title>Infants hospitalized years apart are colonized by the same room-sourced microbial strains.</title>
        <authorList>
            <person name="Brooks B."/>
            <person name="Olm M.R."/>
            <person name="Firek B.A."/>
            <person name="Baker R."/>
            <person name="Thomas B.C."/>
            <person name="Morowitz M.J."/>
            <person name="Banfield J.F."/>
        </authorList>
    </citation>
    <scope>NUCLEOTIDE SEQUENCE [LARGE SCALE GENOMIC DNA]</scope>
    <source>
        <strain evidence="3">S2_003_000_R2_14</strain>
    </source>
</reference>
<dbReference type="Pfam" id="PF03372">
    <property type="entry name" value="Exo_endo_phos"/>
    <property type="match status" value="1"/>
</dbReference>
<dbReference type="InterPro" id="IPR036366">
    <property type="entry name" value="PGBDSf"/>
</dbReference>
<gene>
    <name evidence="3" type="ORF">DI536_33195</name>
</gene>
<sequence>MRIAAPQKPRVMDLGDTGSKVRQLETKLKAEGLLKGKVDSTFDARTEKAVVAWKKQNHWLNDSAVVGRRLADELGLKGTFKKGEAEGSQTPKTLRGASYNCKIGRNAETVGRTVAQIAKSKNLDFIQLQEISTYRKQLEKIPGYRLITFPGSKDRGETGILVRDSLEAKFPKSVEADVGWTNVRGGVAQPRSTTTVRLAGWLRVGSVHAPPGIDWKNGRPVGGEQRIRSYQSLTKKLAAHANRAQARGLAVLFGGDWNEGARTGGPGSPSWLANKAGLKKHPTGGIDWVMSSGLELSKLRRGAKYGSDHPLVTYTVKAR</sequence>
<evidence type="ECO:0000313" key="3">
    <source>
        <dbReference type="EMBL" id="PZR05016.1"/>
    </source>
</evidence>
<feature type="domain" description="Peptidoglycan binding-like" evidence="1">
    <location>
        <begin position="17"/>
        <end position="58"/>
    </location>
</feature>
<dbReference type="SUPFAM" id="SSF47090">
    <property type="entry name" value="PGBD-like"/>
    <property type="match status" value="1"/>
</dbReference>
<evidence type="ECO:0000259" key="2">
    <source>
        <dbReference type="Pfam" id="PF03372"/>
    </source>
</evidence>
<organism evidence="3 4">
    <name type="scientific">Archangium gephyra</name>
    <dbReference type="NCBI Taxonomy" id="48"/>
    <lineage>
        <taxon>Bacteria</taxon>
        <taxon>Pseudomonadati</taxon>
        <taxon>Myxococcota</taxon>
        <taxon>Myxococcia</taxon>
        <taxon>Myxococcales</taxon>
        <taxon>Cystobacterineae</taxon>
        <taxon>Archangiaceae</taxon>
        <taxon>Archangium</taxon>
    </lineage>
</organism>
<feature type="domain" description="Endonuclease/exonuclease/phosphatase" evidence="2">
    <location>
        <begin position="98"/>
        <end position="309"/>
    </location>
</feature>
<dbReference type="InterPro" id="IPR036365">
    <property type="entry name" value="PGBD-like_sf"/>
</dbReference>
<proteinExistence type="predicted"/>
<dbReference type="EMBL" id="QFQP01000049">
    <property type="protein sequence ID" value="PZR05016.1"/>
    <property type="molecule type" value="Genomic_DNA"/>
</dbReference>
<dbReference type="SUPFAM" id="SSF56219">
    <property type="entry name" value="DNase I-like"/>
    <property type="match status" value="1"/>
</dbReference>
<evidence type="ECO:0008006" key="5">
    <source>
        <dbReference type="Google" id="ProtNLM"/>
    </source>
</evidence>
<dbReference type="InterPro" id="IPR005135">
    <property type="entry name" value="Endo/exonuclease/phosphatase"/>
</dbReference>
<dbReference type="Proteomes" id="UP000249061">
    <property type="component" value="Unassembled WGS sequence"/>
</dbReference>